<dbReference type="AlphaFoldDB" id="A0A6F8ZHV2"/>
<dbReference type="PIRSF" id="PIRSF002744">
    <property type="entry name" value="Pur-cyt_permease"/>
    <property type="match status" value="1"/>
</dbReference>
<feature type="transmembrane region" description="Helical" evidence="8">
    <location>
        <begin position="175"/>
        <end position="197"/>
    </location>
</feature>
<protein>
    <submittedName>
        <fullName evidence="9">Allantoin permease</fullName>
    </submittedName>
</protein>
<evidence type="ECO:0000256" key="8">
    <source>
        <dbReference type="SAM" id="Phobius"/>
    </source>
</evidence>
<dbReference type="InterPro" id="IPR001248">
    <property type="entry name" value="Pur-cyt_permease"/>
</dbReference>
<keyword evidence="6 7" id="KW-0472">Membrane</keyword>
<dbReference type="PANTHER" id="PTHR31806:SF1">
    <property type="entry name" value="PURINE-CYTOSINE PERMEASE FCY2-RELATED"/>
    <property type="match status" value="1"/>
</dbReference>
<evidence type="ECO:0000256" key="7">
    <source>
        <dbReference type="PIRNR" id="PIRNR002744"/>
    </source>
</evidence>
<organism evidence="9 10">
    <name type="scientific">Candidatus Hydrogenisulfobacillus filiaventi</name>
    <dbReference type="NCBI Taxonomy" id="2707344"/>
    <lineage>
        <taxon>Bacteria</taxon>
        <taxon>Bacillati</taxon>
        <taxon>Bacillota</taxon>
        <taxon>Clostridia</taxon>
        <taxon>Eubacteriales</taxon>
        <taxon>Clostridiales Family XVII. Incertae Sedis</taxon>
        <taxon>Candidatus Hydrogenisulfobacillus</taxon>
    </lineage>
</organism>
<dbReference type="EMBL" id="LR778114">
    <property type="protein sequence ID" value="CAB1129366.1"/>
    <property type="molecule type" value="Genomic_DNA"/>
</dbReference>
<dbReference type="Pfam" id="PF02133">
    <property type="entry name" value="Transp_cyt_pur"/>
    <property type="match status" value="1"/>
</dbReference>
<feature type="transmembrane region" description="Helical" evidence="8">
    <location>
        <begin position="355"/>
        <end position="376"/>
    </location>
</feature>
<proteinExistence type="inferred from homology"/>
<sequence length="447" mass="47413">MAGTPLSTPGARYGERVLQVEPYGVEPIPAAERHGRPWGQFTLWLGSNLTIADYALGFLPVSLGLPWSWALTAILLGNLLGAWALGLCAAMGPAYGRPQLIISRSMFGRAGGYLPGLLNYISTIGWFSVNNILGAFGLRVLWPGLAFWQAALLLVVVQGLIAVFGHNLIHAYERLMSVVLGVLFLGVTGLALAHGRALAAYHPVLKSPWAFFAILVAASFSYLGSWGPYAADYSRYLPADTPRRAILGWSFLEAFLASVWLELVGAAVAVLAGKAASNPLTALHGVMGGFGDAAVVAVILGGTAADALNLYSNALSAGALDIRLPRWTLAAAAGVIGLGLSLLGSGSFETYYSNFLLLLGYWITPWMGVLFADFYLRRRRGDPAAAPRVFWPGLGSFLAGILLSVPFMSSVLYTGPVAAALGGADLTFYVGFLAALVLYLVWTRRTA</sequence>
<feature type="transmembrane region" description="Helical" evidence="8">
    <location>
        <begin position="419"/>
        <end position="442"/>
    </location>
</feature>
<feature type="transmembrane region" description="Helical" evidence="8">
    <location>
        <begin position="293"/>
        <end position="312"/>
    </location>
</feature>
<reference evidence="9 10" key="1">
    <citation type="submission" date="2020-02" db="EMBL/GenBank/DDBJ databases">
        <authorList>
            <person name="Hogendoorn C."/>
        </authorList>
    </citation>
    <scope>NUCLEOTIDE SEQUENCE [LARGE SCALE GENOMIC DNA]</scope>
    <source>
        <strain evidence="9">R501</strain>
    </source>
</reference>
<dbReference type="Gene3D" id="1.10.4160.10">
    <property type="entry name" value="Hydantoin permease"/>
    <property type="match status" value="1"/>
</dbReference>
<comment type="similarity">
    <text evidence="2 7">Belongs to the purine-cytosine permease (2.A.39) family.</text>
</comment>
<accession>A0A6F8ZHV2</accession>
<dbReference type="GO" id="GO:0022857">
    <property type="term" value="F:transmembrane transporter activity"/>
    <property type="evidence" value="ECO:0007669"/>
    <property type="project" value="InterPro"/>
</dbReference>
<dbReference type="PANTHER" id="PTHR31806">
    <property type="entry name" value="PURINE-CYTOSINE PERMEASE FCY2-RELATED"/>
    <property type="match status" value="1"/>
</dbReference>
<feature type="transmembrane region" description="Helical" evidence="8">
    <location>
        <begin position="141"/>
        <end position="163"/>
    </location>
</feature>
<evidence type="ECO:0000256" key="1">
    <source>
        <dbReference type="ARBA" id="ARBA00004141"/>
    </source>
</evidence>
<dbReference type="GO" id="GO:0005886">
    <property type="term" value="C:plasma membrane"/>
    <property type="evidence" value="ECO:0007669"/>
    <property type="project" value="TreeGrafter"/>
</dbReference>
<feature type="transmembrane region" description="Helical" evidence="8">
    <location>
        <begin position="209"/>
        <end position="231"/>
    </location>
</feature>
<name>A0A6F8ZHV2_9FIRM</name>
<evidence type="ECO:0000256" key="2">
    <source>
        <dbReference type="ARBA" id="ARBA00008974"/>
    </source>
</evidence>
<feature type="transmembrane region" description="Helical" evidence="8">
    <location>
        <begin position="324"/>
        <end position="343"/>
    </location>
</feature>
<feature type="transmembrane region" description="Helical" evidence="8">
    <location>
        <begin position="251"/>
        <end position="273"/>
    </location>
</feature>
<keyword evidence="3 7" id="KW-0813">Transport</keyword>
<evidence type="ECO:0000313" key="10">
    <source>
        <dbReference type="Proteomes" id="UP000503399"/>
    </source>
</evidence>
<evidence type="ECO:0000256" key="6">
    <source>
        <dbReference type="ARBA" id="ARBA00023136"/>
    </source>
</evidence>
<evidence type="ECO:0000256" key="5">
    <source>
        <dbReference type="ARBA" id="ARBA00022989"/>
    </source>
</evidence>
<feature type="transmembrane region" description="Helical" evidence="8">
    <location>
        <begin position="388"/>
        <end position="413"/>
    </location>
</feature>
<feature type="transmembrane region" description="Helical" evidence="8">
    <location>
        <begin position="110"/>
        <end position="129"/>
    </location>
</feature>
<gene>
    <name evidence="9" type="ORF">R50_1869</name>
</gene>
<dbReference type="Proteomes" id="UP000503399">
    <property type="component" value="Chromosome"/>
</dbReference>
<keyword evidence="5 8" id="KW-1133">Transmembrane helix</keyword>
<feature type="transmembrane region" description="Helical" evidence="8">
    <location>
        <begin position="67"/>
        <end position="89"/>
    </location>
</feature>
<dbReference type="KEGG" id="hfv:R50_1869"/>
<keyword evidence="10" id="KW-1185">Reference proteome</keyword>
<evidence type="ECO:0000313" key="9">
    <source>
        <dbReference type="EMBL" id="CAB1129366.1"/>
    </source>
</evidence>
<evidence type="ECO:0000256" key="4">
    <source>
        <dbReference type="ARBA" id="ARBA00022692"/>
    </source>
</evidence>
<keyword evidence="4 8" id="KW-0812">Transmembrane</keyword>
<dbReference type="InterPro" id="IPR026030">
    <property type="entry name" value="Pur-cyt_permease_Fcy2/21/22"/>
</dbReference>
<evidence type="ECO:0000256" key="3">
    <source>
        <dbReference type="ARBA" id="ARBA00022448"/>
    </source>
</evidence>
<comment type="subcellular location">
    <subcellularLocation>
        <location evidence="1">Membrane</location>
        <topology evidence="1">Multi-pass membrane protein</topology>
    </subcellularLocation>
</comment>